<dbReference type="InterPro" id="IPR032466">
    <property type="entry name" value="Metal_Hydrolase"/>
</dbReference>
<gene>
    <name evidence="3" type="ORF">BJ980_002077</name>
</gene>
<reference evidence="3 4" key="1">
    <citation type="submission" date="2020-07" db="EMBL/GenBank/DDBJ databases">
        <title>Sequencing the genomes of 1000 actinobacteria strains.</title>
        <authorList>
            <person name="Klenk H.-P."/>
        </authorList>
    </citation>
    <scope>NUCLEOTIDE SEQUENCE [LARGE SCALE GENOMIC DNA]</scope>
    <source>
        <strain evidence="3 4">DSM 23819</strain>
    </source>
</reference>
<dbReference type="GO" id="GO:0016810">
    <property type="term" value="F:hydrolase activity, acting on carbon-nitrogen (but not peptide) bonds"/>
    <property type="evidence" value="ECO:0007669"/>
    <property type="project" value="InterPro"/>
</dbReference>
<feature type="domain" description="Amidohydrolase-related" evidence="2">
    <location>
        <begin position="71"/>
        <end position="447"/>
    </location>
</feature>
<dbReference type="EMBL" id="JACCAA010000001">
    <property type="protein sequence ID" value="NYG59154.1"/>
    <property type="molecule type" value="Genomic_DNA"/>
</dbReference>
<dbReference type="NCBIfam" id="NF006681">
    <property type="entry name" value="PRK09229.1-2"/>
    <property type="match status" value="1"/>
</dbReference>
<accession>A0A7Y9S3Q9</accession>
<evidence type="ECO:0000259" key="2">
    <source>
        <dbReference type="Pfam" id="PF01979"/>
    </source>
</evidence>
<evidence type="ECO:0000256" key="1">
    <source>
        <dbReference type="ARBA" id="ARBA00022801"/>
    </source>
</evidence>
<keyword evidence="1" id="KW-0378">Hydrolase</keyword>
<evidence type="ECO:0000313" key="4">
    <source>
        <dbReference type="Proteomes" id="UP000540656"/>
    </source>
</evidence>
<dbReference type="SUPFAM" id="SSF51556">
    <property type="entry name" value="Metallo-dependent hydrolases"/>
    <property type="match status" value="1"/>
</dbReference>
<keyword evidence="4" id="KW-1185">Reference proteome</keyword>
<dbReference type="Pfam" id="PF01979">
    <property type="entry name" value="Amidohydro_1"/>
    <property type="match status" value="1"/>
</dbReference>
<dbReference type="Gene3D" id="3.20.20.140">
    <property type="entry name" value="Metal-dependent hydrolases"/>
    <property type="match status" value="1"/>
</dbReference>
<proteinExistence type="predicted"/>
<dbReference type="NCBIfam" id="TIGR02022">
    <property type="entry name" value="hutF"/>
    <property type="match status" value="1"/>
</dbReference>
<dbReference type="RefSeq" id="WP_179502235.1">
    <property type="nucleotide sequence ID" value="NZ_JACCAA010000001.1"/>
</dbReference>
<dbReference type="InterPro" id="IPR010252">
    <property type="entry name" value="HutF"/>
</dbReference>
<protein>
    <submittedName>
        <fullName evidence="3">Formiminoglutamate deiminase</fullName>
    </submittedName>
</protein>
<evidence type="ECO:0000313" key="3">
    <source>
        <dbReference type="EMBL" id="NYG59154.1"/>
    </source>
</evidence>
<name>A0A7Y9S3Q9_9ACTN</name>
<dbReference type="InterPro" id="IPR006680">
    <property type="entry name" value="Amidohydro-rel"/>
</dbReference>
<dbReference type="PANTHER" id="PTHR43794">
    <property type="entry name" value="AMINOHYDROLASE SSNA-RELATED"/>
    <property type="match status" value="1"/>
</dbReference>
<dbReference type="Proteomes" id="UP000540656">
    <property type="component" value="Unassembled WGS sequence"/>
</dbReference>
<sequence length="469" mass="50501">MTTYLLEHALIGDRVERDVLISVVNGRFARAKSPGTRQDWRFPGKILPGKHQSHPVPGDSVEAPTRIRGLAIPGIANCHSHAFHRALRGHTQAERGSFWSWRERMYAVAQRLTPETYYDLALATYTEMLCAGITSVGEFHYLHHQADGTPYANPNEMGEALIRAAQDAGIRIALLDTCYLSAGINPDGTHRPPEGVQARFSDGTADAWAERVATLGQQLPTRGGRDGSLVLGAAIHSVRAVPRNQISTVVQANKGKPLHVHLSEQVAENEQCLAAHGRTPTELLDELGALGPETSAVHATHLSDHDIALLGASRTHSCFCPTTERDLADGIGPSRALHDHGSPLTLGSDSHAIIDPFEEMRAIELNERLASQIRGHWSATELLTAATAHGQASIGFDDAGRIEAGQRADLVVIDLGSSRTAGTGDGAESVVFAATGADVTHVMVDGTLHNITERRDGLGHRLRKAIERL</sequence>
<dbReference type="Gene3D" id="2.30.40.10">
    <property type="entry name" value="Urease, subunit C, domain 1"/>
    <property type="match status" value="1"/>
</dbReference>
<dbReference type="InterPro" id="IPR011059">
    <property type="entry name" value="Metal-dep_hydrolase_composite"/>
</dbReference>
<dbReference type="InterPro" id="IPR050287">
    <property type="entry name" value="MTA/SAH_deaminase"/>
</dbReference>
<organism evidence="3 4">
    <name type="scientific">Nocardioides daedukensis</name>
    <dbReference type="NCBI Taxonomy" id="634462"/>
    <lineage>
        <taxon>Bacteria</taxon>
        <taxon>Bacillati</taxon>
        <taxon>Actinomycetota</taxon>
        <taxon>Actinomycetes</taxon>
        <taxon>Propionibacteriales</taxon>
        <taxon>Nocardioidaceae</taxon>
        <taxon>Nocardioides</taxon>
    </lineage>
</organism>
<dbReference type="AlphaFoldDB" id="A0A7Y9S3Q9"/>
<comment type="caution">
    <text evidence="3">The sequence shown here is derived from an EMBL/GenBank/DDBJ whole genome shotgun (WGS) entry which is preliminary data.</text>
</comment>
<dbReference type="PANTHER" id="PTHR43794:SF11">
    <property type="entry name" value="AMIDOHYDROLASE-RELATED DOMAIN-CONTAINING PROTEIN"/>
    <property type="match status" value="1"/>
</dbReference>
<dbReference type="SUPFAM" id="SSF51338">
    <property type="entry name" value="Composite domain of metallo-dependent hydrolases"/>
    <property type="match status" value="1"/>
</dbReference>